<evidence type="ECO:0000313" key="8">
    <source>
        <dbReference type="Proteomes" id="UP000091918"/>
    </source>
</evidence>
<dbReference type="STRING" id="1658172.A0A1B7P2D5"/>
<proteinExistence type="inferred from homology"/>
<dbReference type="GO" id="GO:0005506">
    <property type="term" value="F:iron ion binding"/>
    <property type="evidence" value="ECO:0007669"/>
    <property type="project" value="InterPro"/>
</dbReference>
<dbReference type="PANTHER" id="PTHR24291">
    <property type="entry name" value="CYTOCHROME P450 FAMILY 4"/>
    <property type="match status" value="1"/>
</dbReference>
<dbReference type="AlphaFoldDB" id="A0A1B7P2D5"/>
<evidence type="ECO:0000256" key="5">
    <source>
        <dbReference type="ARBA" id="ARBA00023004"/>
    </source>
</evidence>
<dbReference type="Pfam" id="PF00067">
    <property type="entry name" value="p450"/>
    <property type="match status" value="1"/>
</dbReference>
<keyword evidence="2" id="KW-0349">Heme</keyword>
<dbReference type="EMBL" id="LGUA01000204">
    <property type="protein sequence ID" value="OAX83193.1"/>
    <property type="molecule type" value="Genomic_DNA"/>
</dbReference>
<keyword evidence="4" id="KW-0560">Oxidoreductase</keyword>
<accession>A0A1B7P2D5</accession>
<dbReference type="OrthoDB" id="10029320at2759"/>
<gene>
    <name evidence="7" type="ORF">ACJ72_02448</name>
</gene>
<dbReference type="Gene3D" id="1.10.630.10">
    <property type="entry name" value="Cytochrome P450"/>
    <property type="match status" value="1"/>
</dbReference>
<keyword evidence="8" id="KW-1185">Reference proteome</keyword>
<evidence type="ECO:0008006" key="9">
    <source>
        <dbReference type="Google" id="ProtNLM"/>
    </source>
</evidence>
<evidence type="ECO:0000256" key="3">
    <source>
        <dbReference type="ARBA" id="ARBA00022723"/>
    </source>
</evidence>
<protein>
    <recommendedName>
        <fullName evidence="9">Cytochrome P450</fullName>
    </recommendedName>
</protein>
<dbReference type="InterPro" id="IPR001128">
    <property type="entry name" value="Cyt_P450"/>
</dbReference>
<keyword evidence="5" id="KW-0408">Iron</keyword>
<dbReference type="GO" id="GO:0020037">
    <property type="term" value="F:heme binding"/>
    <property type="evidence" value="ECO:0007669"/>
    <property type="project" value="InterPro"/>
</dbReference>
<dbReference type="GO" id="GO:0016705">
    <property type="term" value="F:oxidoreductase activity, acting on paired donors, with incorporation or reduction of molecular oxygen"/>
    <property type="evidence" value="ECO:0007669"/>
    <property type="project" value="InterPro"/>
</dbReference>
<dbReference type="InterPro" id="IPR036396">
    <property type="entry name" value="Cyt_P450_sf"/>
</dbReference>
<evidence type="ECO:0000313" key="7">
    <source>
        <dbReference type="EMBL" id="OAX83193.1"/>
    </source>
</evidence>
<sequence>MAVSAFISVSPTTLALLVAAATASSYVVSRFLHARRSCRQLPQPPHSFWFGHLLVAGRISQGYRSDAYIHHLLITISREYDLPDLFYIDLWPFAHPMVVLCTPELAAQITTEQAFPKDPAVSEFLSPFLGKSSIISVNGPKWKTLHSIFAPAFAPAYIRTLTDGMVDEVLIYHDNLCQLAKSKESFSMSALNVDLTFNVIGRAVFNSPFHGEEGRELVNNFKNGLDYAFDGLLNTRKWLLNMVPKWILVWKVNRYIEKKVIKRFDELKKEEASSVKKSKTIMDLVLRQKC</sequence>
<evidence type="ECO:0000256" key="1">
    <source>
        <dbReference type="ARBA" id="ARBA00010617"/>
    </source>
</evidence>
<dbReference type="PANTHER" id="PTHR24291:SF50">
    <property type="entry name" value="BIFUNCTIONAL ALBAFLAVENONE MONOOXYGENASE_TERPENE SYNTHASE"/>
    <property type="match status" value="1"/>
</dbReference>
<dbReference type="InterPro" id="IPR050196">
    <property type="entry name" value="Cytochrome_P450_Monoox"/>
</dbReference>
<evidence type="ECO:0000256" key="2">
    <source>
        <dbReference type="ARBA" id="ARBA00022617"/>
    </source>
</evidence>
<keyword evidence="6" id="KW-0503">Monooxygenase</keyword>
<keyword evidence="3" id="KW-0479">Metal-binding</keyword>
<evidence type="ECO:0000256" key="6">
    <source>
        <dbReference type="ARBA" id="ARBA00023033"/>
    </source>
</evidence>
<dbReference type="SUPFAM" id="SSF48264">
    <property type="entry name" value="Cytochrome P450"/>
    <property type="match status" value="1"/>
</dbReference>
<comment type="similarity">
    <text evidence="1">Belongs to the cytochrome P450 family.</text>
</comment>
<name>A0A1B7P2D5_9EURO</name>
<comment type="caution">
    <text evidence="7">The sequence shown here is derived from an EMBL/GenBank/DDBJ whole genome shotgun (WGS) entry which is preliminary data.</text>
</comment>
<evidence type="ECO:0000256" key="4">
    <source>
        <dbReference type="ARBA" id="ARBA00023002"/>
    </source>
</evidence>
<reference evidence="7 8" key="1">
    <citation type="submission" date="2015-07" db="EMBL/GenBank/DDBJ databases">
        <title>Emmonsia species relationships and genome sequence.</title>
        <authorList>
            <person name="Cuomo C.A."/>
            <person name="Schwartz I.S."/>
            <person name="Kenyon C."/>
            <person name="de Hoog G.S."/>
            <person name="Govender N.P."/>
            <person name="Botha A."/>
            <person name="Moreno L."/>
            <person name="de Vries M."/>
            <person name="Munoz J.F."/>
            <person name="Stielow J.B."/>
        </authorList>
    </citation>
    <scope>NUCLEOTIDE SEQUENCE [LARGE SCALE GENOMIC DNA]</scope>
    <source>
        <strain evidence="7 8">CBS 136260</strain>
    </source>
</reference>
<dbReference type="GO" id="GO:0004497">
    <property type="term" value="F:monooxygenase activity"/>
    <property type="evidence" value="ECO:0007669"/>
    <property type="project" value="UniProtKB-KW"/>
</dbReference>
<dbReference type="Proteomes" id="UP000091918">
    <property type="component" value="Unassembled WGS sequence"/>
</dbReference>
<organism evidence="7 8">
    <name type="scientific">Emergomyces africanus</name>
    <dbReference type="NCBI Taxonomy" id="1955775"/>
    <lineage>
        <taxon>Eukaryota</taxon>
        <taxon>Fungi</taxon>
        <taxon>Dikarya</taxon>
        <taxon>Ascomycota</taxon>
        <taxon>Pezizomycotina</taxon>
        <taxon>Eurotiomycetes</taxon>
        <taxon>Eurotiomycetidae</taxon>
        <taxon>Onygenales</taxon>
        <taxon>Ajellomycetaceae</taxon>
        <taxon>Emergomyces</taxon>
    </lineage>
</organism>